<evidence type="ECO:0000259" key="2">
    <source>
        <dbReference type="Pfam" id="PF04542"/>
    </source>
</evidence>
<gene>
    <name evidence="3" type="ORF">D0Z08_09455</name>
</gene>
<dbReference type="InterPro" id="IPR013325">
    <property type="entry name" value="RNA_pol_sigma_r2"/>
</dbReference>
<keyword evidence="4" id="KW-1185">Reference proteome</keyword>
<proteinExistence type="predicted"/>
<dbReference type="GO" id="GO:0003700">
    <property type="term" value="F:DNA-binding transcription factor activity"/>
    <property type="evidence" value="ECO:0007669"/>
    <property type="project" value="InterPro"/>
</dbReference>
<protein>
    <recommendedName>
        <fullName evidence="2">RNA polymerase sigma-70 region 2 domain-containing protein</fullName>
    </recommendedName>
</protein>
<dbReference type="Gene3D" id="1.10.1740.10">
    <property type="match status" value="1"/>
</dbReference>
<name>A0A417Y3X7_9ACTN</name>
<evidence type="ECO:0000313" key="3">
    <source>
        <dbReference type="EMBL" id="RHW27368.1"/>
    </source>
</evidence>
<feature type="domain" description="RNA polymerase sigma-70 region 2" evidence="2">
    <location>
        <begin position="11"/>
        <end position="72"/>
    </location>
</feature>
<organism evidence="3 4">
    <name type="scientific">Nocardioides immobilis</name>
    <dbReference type="NCBI Taxonomy" id="2049295"/>
    <lineage>
        <taxon>Bacteria</taxon>
        <taxon>Bacillati</taxon>
        <taxon>Actinomycetota</taxon>
        <taxon>Actinomycetes</taxon>
        <taxon>Propionibacteriales</taxon>
        <taxon>Nocardioidaceae</taxon>
        <taxon>Nocardioides</taxon>
    </lineage>
</organism>
<feature type="compositionally biased region" description="Basic and acidic residues" evidence="1">
    <location>
        <begin position="114"/>
        <end position="124"/>
    </location>
</feature>
<reference evidence="3 4" key="1">
    <citation type="submission" date="2018-09" db="EMBL/GenBank/DDBJ databases">
        <title>Genome sequencing of Nocardioides immobilis CCTCC AB 2017083 for comparison to Nocardioides silvaticus.</title>
        <authorList>
            <person name="Li C."/>
            <person name="Wang G."/>
        </authorList>
    </citation>
    <scope>NUCLEOTIDE SEQUENCE [LARGE SCALE GENOMIC DNA]</scope>
    <source>
        <strain evidence="3 4">CCTCC AB 2017083</strain>
    </source>
</reference>
<evidence type="ECO:0000256" key="1">
    <source>
        <dbReference type="SAM" id="MobiDB-lite"/>
    </source>
</evidence>
<accession>A0A417Y3X7</accession>
<dbReference type="OrthoDB" id="2046835at2"/>
<feature type="region of interest" description="Disordered" evidence="1">
    <location>
        <begin position="75"/>
        <end position="157"/>
    </location>
</feature>
<feature type="compositionally biased region" description="Basic and acidic residues" evidence="1">
    <location>
        <begin position="89"/>
        <end position="98"/>
    </location>
</feature>
<dbReference type="InterPro" id="IPR007627">
    <property type="entry name" value="RNA_pol_sigma70_r2"/>
</dbReference>
<dbReference type="SUPFAM" id="SSF88946">
    <property type="entry name" value="Sigma2 domain of RNA polymerase sigma factors"/>
    <property type="match status" value="1"/>
</dbReference>
<dbReference type="EMBL" id="QXGH01000013">
    <property type="protein sequence ID" value="RHW27368.1"/>
    <property type="molecule type" value="Genomic_DNA"/>
</dbReference>
<dbReference type="Proteomes" id="UP000283644">
    <property type="component" value="Unassembled WGS sequence"/>
</dbReference>
<comment type="caution">
    <text evidence="3">The sequence shown here is derived from an EMBL/GenBank/DDBJ whole genome shotgun (WGS) entry which is preliminary data.</text>
</comment>
<dbReference type="Pfam" id="PF04542">
    <property type="entry name" value="Sigma70_r2"/>
    <property type="match status" value="1"/>
</dbReference>
<sequence>MDFTTYVAERRTRLVRTAVLLGCPRADAEDIVQAALLKCYGSWRRVARADHPDAYVHRVLVATLADARARRWNGELPTETLPDEAQANDADHPDRPARAEVPPLAGARRSRRGGARDRRGDPRRPAARRRPPAGAAAREHRPGAQSRCSKPGASPSR</sequence>
<dbReference type="RefSeq" id="WP_118924971.1">
    <property type="nucleotide sequence ID" value="NZ_QXGH01000013.1"/>
</dbReference>
<dbReference type="AlphaFoldDB" id="A0A417Y3X7"/>
<evidence type="ECO:0000313" key="4">
    <source>
        <dbReference type="Proteomes" id="UP000283644"/>
    </source>
</evidence>
<dbReference type="GO" id="GO:0006352">
    <property type="term" value="P:DNA-templated transcription initiation"/>
    <property type="evidence" value="ECO:0007669"/>
    <property type="project" value="InterPro"/>
</dbReference>